<dbReference type="EMBL" id="CP013015">
    <property type="protein sequence ID" value="AMM40783.1"/>
    <property type="molecule type" value="Genomic_DNA"/>
</dbReference>
<proteinExistence type="predicted"/>
<dbReference type="KEGG" id="daw:HS1_000979"/>
<dbReference type="AlphaFoldDB" id="A0A7U4QK18"/>
<evidence type="ECO:0000313" key="2">
    <source>
        <dbReference type="Proteomes" id="UP000070560"/>
    </source>
</evidence>
<accession>A0A7U4QK18</accession>
<keyword evidence="2" id="KW-1185">Reference proteome</keyword>
<evidence type="ECO:0000313" key="1">
    <source>
        <dbReference type="EMBL" id="AMM40783.1"/>
    </source>
</evidence>
<sequence>MNEARLHPFYEQLEEKYPGMIRNRLKDFSELTLTSDLYVIRGITRFLETPSRIENSRDLNLPHDSPETIITILHNISTNAVLNVEEAGKLRNLFEKVKEKCNKHTATFNNHGLIEKIFSFYTKKQLPHHLALRICTTLTPQSQEELLKQAGNRLNKLLVILSRSRFRSKFRENQENNTVENPTSDFLESMIDEILGSTKGRELLAKKLYKKTQNPTISLIIKNLEG</sequence>
<dbReference type="Proteomes" id="UP000070560">
    <property type="component" value="Chromosome"/>
</dbReference>
<reference evidence="1 2" key="1">
    <citation type="submission" date="2015-10" db="EMBL/GenBank/DDBJ databases">
        <title>Candidatus Desulfofervidus auxilii, a hydrogenotrophic sulfate-reducing bacterium involved in the thermophilic anaerobic oxidation of methane.</title>
        <authorList>
            <person name="Krukenberg V."/>
            <person name="Richter M."/>
            <person name="Wegener G."/>
        </authorList>
    </citation>
    <scope>NUCLEOTIDE SEQUENCE [LARGE SCALE GENOMIC DNA]</scope>
    <source>
        <strain evidence="1 2">HS1</strain>
    </source>
</reference>
<gene>
    <name evidence="1" type="ORF">HS1_000979</name>
</gene>
<protein>
    <submittedName>
        <fullName evidence="1">Uncharacterized protein</fullName>
    </submittedName>
</protein>
<dbReference type="RefSeq" id="WP_066061765.1">
    <property type="nucleotide sequence ID" value="NZ_CP013015.1"/>
</dbReference>
<organism evidence="1 2">
    <name type="scientific">Desulfofervidus auxilii</name>
    <dbReference type="NCBI Taxonomy" id="1621989"/>
    <lineage>
        <taxon>Bacteria</taxon>
        <taxon>Pseudomonadati</taxon>
        <taxon>Thermodesulfobacteriota</taxon>
        <taxon>Candidatus Desulfofervidia</taxon>
        <taxon>Candidatus Desulfofervidales</taxon>
        <taxon>Candidatus Desulfofervidaceae</taxon>
        <taxon>Candidatus Desulfofervidus</taxon>
    </lineage>
</organism>
<name>A0A7U4QK18_DESA2</name>